<dbReference type="EMBL" id="JBEZUR010000023">
    <property type="protein sequence ID" value="MEU3555844.1"/>
    <property type="molecule type" value="Genomic_DNA"/>
</dbReference>
<reference evidence="6 7" key="1">
    <citation type="submission" date="2024-06" db="EMBL/GenBank/DDBJ databases">
        <title>The Natural Products Discovery Center: Release of the First 8490 Sequenced Strains for Exploring Actinobacteria Biosynthetic Diversity.</title>
        <authorList>
            <person name="Kalkreuter E."/>
            <person name="Kautsar S.A."/>
            <person name="Yang D."/>
            <person name="Bader C.D."/>
            <person name="Teijaro C.N."/>
            <person name="Fluegel L."/>
            <person name="Davis C.M."/>
            <person name="Simpson J.R."/>
            <person name="Lauterbach L."/>
            <person name="Steele A.D."/>
            <person name="Gui C."/>
            <person name="Meng S."/>
            <person name="Li G."/>
            <person name="Viehrig K."/>
            <person name="Ye F."/>
            <person name="Su P."/>
            <person name="Kiefer A.F."/>
            <person name="Nichols A."/>
            <person name="Cepeda A.J."/>
            <person name="Yan W."/>
            <person name="Fan B."/>
            <person name="Jiang Y."/>
            <person name="Adhikari A."/>
            <person name="Zheng C.-J."/>
            <person name="Schuster L."/>
            <person name="Cowan T.M."/>
            <person name="Smanski M.J."/>
            <person name="Chevrette M.G."/>
            <person name="De Carvalho L.P.S."/>
            <person name="Shen B."/>
        </authorList>
    </citation>
    <scope>NUCLEOTIDE SEQUENCE [LARGE SCALE GENOMIC DNA]</scope>
    <source>
        <strain evidence="6 7">NPDC038104</strain>
    </source>
</reference>
<sequence>MQDRAARTRRLVLRAAAREFDSNGYAGSSLSRITRAAGTSVGALTFHFPNKEELAGAVRAEGYLTTRATVRTVTARQEPALRAVASLSVALTTLLEEDVTVRAAARLSREDAGGTPQWMSAWWPAVEERLRSPGVARTSAEARALASLSRLLVLGAENDIRRRAACPGTPDGRPAQRVAHIWELVLRGLTTPPEVD</sequence>
<dbReference type="Gene3D" id="1.10.357.10">
    <property type="entry name" value="Tetracycline Repressor, domain 2"/>
    <property type="match status" value="1"/>
</dbReference>
<dbReference type="Proteomes" id="UP001550850">
    <property type="component" value="Unassembled WGS sequence"/>
</dbReference>
<dbReference type="SUPFAM" id="SSF46689">
    <property type="entry name" value="Homeodomain-like"/>
    <property type="match status" value="1"/>
</dbReference>
<evidence type="ECO:0000259" key="5">
    <source>
        <dbReference type="PROSITE" id="PS50977"/>
    </source>
</evidence>
<dbReference type="PANTHER" id="PTHR30055:SF234">
    <property type="entry name" value="HTH-TYPE TRANSCRIPTIONAL REGULATOR BETI"/>
    <property type="match status" value="1"/>
</dbReference>
<keyword evidence="7" id="KW-1185">Reference proteome</keyword>
<organism evidence="6 7">
    <name type="scientific">Streptomyces fragilis</name>
    <dbReference type="NCBI Taxonomy" id="67301"/>
    <lineage>
        <taxon>Bacteria</taxon>
        <taxon>Bacillati</taxon>
        <taxon>Actinomycetota</taxon>
        <taxon>Actinomycetes</taxon>
        <taxon>Kitasatosporales</taxon>
        <taxon>Streptomycetaceae</taxon>
        <taxon>Streptomyces</taxon>
    </lineage>
</organism>
<dbReference type="PANTHER" id="PTHR30055">
    <property type="entry name" value="HTH-TYPE TRANSCRIPTIONAL REGULATOR RUTR"/>
    <property type="match status" value="1"/>
</dbReference>
<name>A0ABV2YJE7_9ACTN</name>
<keyword evidence="2 4" id="KW-0238">DNA-binding</keyword>
<accession>A0ABV2YJE7</accession>
<dbReference type="RefSeq" id="WP_159105772.1">
    <property type="nucleotide sequence ID" value="NZ_BEVZ01000015.1"/>
</dbReference>
<dbReference type="PROSITE" id="PS50977">
    <property type="entry name" value="HTH_TETR_2"/>
    <property type="match status" value="1"/>
</dbReference>
<dbReference type="Pfam" id="PF00440">
    <property type="entry name" value="TetR_N"/>
    <property type="match status" value="1"/>
</dbReference>
<evidence type="ECO:0000256" key="3">
    <source>
        <dbReference type="ARBA" id="ARBA00023163"/>
    </source>
</evidence>
<evidence type="ECO:0000256" key="4">
    <source>
        <dbReference type="PROSITE-ProRule" id="PRU00335"/>
    </source>
</evidence>
<evidence type="ECO:0000313" key="6">
    <source>
        <dbReference type="EMBL" id="MEU3555844.1"/>
    </source>
</evidence>
<evidence type="ECO:0000313" key="7">
    <source>
        <dbReference type="Proteomes" id="UP001550850"/>
    </source>
</evidence>
<dbReference type="InterPro" id="IPR009057">
    <property type="entry name" value="Homeodomain-like_sf"/>
</dbReference>
<protein>
    <submittedName>
        <fullName evidence="6">Helix-turn-helix domain-containing protein</fullName>
    </submittedName>
</protein>
<dbReference type="InterPro" id="IPR050109">
    <property type="entry name" value="HTH-type_TetR-like_transc_reg"/>
</dbReference>
<evidence type="ECO:0000256" key="2">
    <source>
        <dbReference type="ARBA" id="ARBA00023125"/>
    </source>
</evidence>
<feature type="DNA-binding region" description="H-T-H motif" evidence="4">
    <location>
        <begin position="29"/>
        <end position="48"/>
    </location>
</feature>
<keyword evidence="1" id="KW-0805">Transcription regulation</keyword>
<keyword evidence="3" id="KW-0804">Transcription</keyword>
<evidence type="ECO:0000256" key="1">
    <source>
        <dbReference type="ARBA" id="ARBA00023015"/>
    </source>
</evidence>
<proteinExistence type="predicted"/>
<comment type="caution">
    <text evidence="6">The sequence shown here is derived from an EMBL/GenBank/DDBJ whole genome shotgun (WGS) entry which is preliminary data.</text>
</comment>
<gene>
    <name evidence="6" type="ORF">AB0E65_16765</name>
</gene>
<feature type="domain" description="HTH tetR-type" evidence="5">
    <location>
        <begin position="6"/>
        <end position="66"/>
    </location>
</feature>
<dbReference type="PRINTS" id="PR00455">
    <property type="entry name" value="HTHTETR"/>
</dbReference>
<dbReference type="InterPro" id="IPR001647">
    <property type="entry name" value="HTH_TetR"/>
</dbReference>